<protein>
    <submittedName>
        <fullName evidence="2">Uncharacterized protein</fullName>
    </submittedName>
</protein>
<comment type="caution">
    <text evidence="2">The sequence shown here is derived from an EMBL/GenBank/DDBJ whole genome shotgun (WGS) entry which is preliminary data.</text>
</comment>
<reference evidence="2 3" key="1">
    <citation type="submission" date="2024-04" db="EMBL/GenBank/DDBJ databases">
        <title>Phyllosticta paracitricarpa is synonymous to the EU quarantine fungus P. citricarpa based on phylogenomic analyses.</title>
        <authorList>
            <consortium name="Lawrence Berkeley National Laboratory"/>
            <person name="Van Ingen-Buijs V.A."/>
            <person name="Van Westerhoven A.C."/>
            <person name="Haridas S."/>
            <person name="Skiadas P."/>
            <person name="Martin F."/>
            <person name="Groenewald J.Z."/>
            <person name="Crous P.W."/>
            <person name="Seidl M.F."/>
        </authorList>
    </citation>
    <scope>NUCLEOTIDE SEQUENCE [LARGE SCALE GENOMIC DNA]</scope>
    <source>
        <strain evidence="2 3">CBS 123371</strain>
    </source>
</reference>
<feature type="transmembrane region" description="Helical" evidence="1">
    <location>
        <begin position="72"/>
        <end position="95"/>
    </location>
</feature>
<accession>A0ABR1KVF2</accession>
<name>A0ABR1KVF2_9PEZI</name>
<keyword evidence="1" id="KW-1133">Transmembrane helix</keyword>
<dbReference type="Proteomes" id="UP001363622">
    <property type="component" value="Unassembled WGS sequence"/>
</dbReference>
<keyword evidence="1" id="KW-0812">Transmembrane</keyword>
<dbReference type="EMBL" id="JBBPHU010000003">
    <property type="protein sequence ID" value="KAK7519901.1"/>
    <property type="molecule type" value="Genomic_DNA"/>
</dbReference>
<evidence type="ECO:0000313" key="3">
    <source>
        <dbReference type="Proteomes" id="UP001363622"/>
    </source>
</evidence>
<evidence type="ECO:0000313" key="2">
    <source>
        <dbReference type="EMBL" id="KAK7519901.1"/>
    </source>
</evidence>
<organism evidence="2 3">
    <name type="scientific">Phyllosticta citriasiana</name>
    <dbReference type="NCBI Taxonomy" id="595635"/>
    <lineage>
        <taxon>Eukaryota</taxon>
        <taxon>Fungi</taxon>
        <taxon>Dikarya</taxon>
        <taxon>Ascomycota</taxon>
        <taxon>Pezizomycotina</taxon>
        <taxon>Dothideomycetes</taxon>
        <taxon>Dothideomycetes incertae sedis</taxon>
        <taxon>Botryosphaeriales</taxon>
        <taxon>Phyllostictaceae</taxon>
        <taxon>Phyllosticta</taxon>
    </lineage>
</organism>
<sequence>MFRDRHWHYVGTQNRRACSTALLLYLVTPPSLRLVRMYVVDNDVSPLALLLLRPPLFNLAKFNRSSSNRVMGLFSAAPFFFFFFFFWWCVCFPAFPLSSSSSSSSQLRRHLSCR</sequence>
<keyword evidence="1" id="KW-0472">Membrane</keyword>
<gene>
    <name evidence="2" type="ORF">IWZ03DRAFT_124545</name>
</gene>
<keyword evidence="3" id="KW-1185">Reference proteome</keyword>
<proteinExistence type="predicted"/>
<evidence type="ECO:0000256" key="1">
    <source>
        <dbReference type="SAM" id="Phobius"/>
    </source>
</evidence>